<dbReference type="PANTHER" id="PTHR36840">
    <property type="entry name" value="BLL5714 PROTEIN"/>
    <property type="match status" value="1"/>
</dbReference>
<dbReference type="EMBL" id="CP001615">
    <property type="protein sequence ID" value="ACQ70259.1"/>
    <property type="molecule type" value="Genomic_DNA"/>
</dbReference>
<keyword evidence="3" id="KW-1185">Reference proteome</keyword>
<feature type="transmembrane region" description="Helical" evidence="1">
    <location>
        <begin position="226"/>
        <end position="244"/>
    </location>
</feature>
<feature type="transmembrane region" description="Helical" evidence="1">
    <location>
        <begin position="140"/>
        <end position="157"/>
    </location>
</feature>
<evidence type="ECO:0000313" key="3">
    <source>
        <dbReference type="Proteomes" id="UP000000716"/>
    </source>
</evidence>
<feature type="transmembrane region" description="Helical" evidence="1">
    <location>
        <begin position="109"/>
        <end position="128"/>
    </location>
</feature>
<dbReference type="PANTHER" id="PTHR36840:SF1">
    <property type="entry name" value="BLL5714 PROTEIN"/>
    <property type="match status" value="1"/>
</dbReference>
<dbReference type="STRING" id="360911.EAT1b_1332"/>
<dbReference type="AlphaFoldDB" id="C4KYU6"/>
<accession>C4KYU6</accession>
<dbReference type="Proteomes" id="UP000000716">
    <property type="component" value="Chromosome"/>
</dbReference>
<keyword evidence="1" id="KW-1133">Transmembrane helix</keyword>
<feature type="transmembrane region" description="Helical" evidence="1">
    <location>
        <begin position="20"/>
        <end position="41"/>
    </location>
</feature>
<name>C4KYU6_EXISA</name>
<feature type="transmembrane region" description="Helical" evidence="1">
    <location>
        <begin position="85"/>
        <end position="103"/>
    </location>
</feature>
<organism evidence="2 3">
    <name type="scientific">Exiguobacterium sp. (strain ATCC BAA-1283 / AT1b)</name>
    <dbReference type="NCBI Taxonomy" id="360911"/>
    <lineage>
        <taxon>Bacteria</taxon>
        <taxon>Bacillati</taxon>
        <taxon>Bacillota</taxon>
        <taxon>Bacilli</taxon>
        <taxon>Bacillales</taxon>
        <taxon>Bacillales Family XII. Incertae Sedis</taxon>
        <taxon>Exiguobacterium</taxon>
    </lineage>
</organism>
<dbReference type="KEGG" id="eat:EAT1b_1332"/>
<feature type="transmembrane region" description="Helical" evidence="1">
    <location>
        <begin position="163"/>
        <end position="181"/>
    </location>
</feature>
<sequence length="378" mass="44273">MSEWSRPHVHSTEGHRQASWIELFFDLVFIASLAEVIHYVEAHLADGFVHTIIWFFILFTAPWIVWRSSTFYSDRYEENTTRHRLLMIVLMVPIGLFAYSIHYTTNHEYGWFVLSFVLSRFWLLFMWGSIKMTESAQRQTFRVLLIGHGIAMILVTLGWLTHWMIPLVTIALLIELFQTLFTLRSHEKLPALTHNHLPERFGLFTMLVLGEGVLGVIYILSESSQLLLPFLLFLLIVACFWIYYDQVIYRLFEPTAWHIYWWSMWNLGIVASLLLIRSTFIGLKVEDPKSMLLLLIGVLLFLFTTGGSGIVGKKDELSQRMTRHFLQLRLLLGSFLIGGYWLIDSVYLFVSMTIVVLFIVLLQGMYYWVRHLKPHAQN</sequence>
<feature type="transmembrane region" description="Helical" evidence="1">
    <location>
        <begin position="349"/>
        <end position="369"/>
    </location>
</feature>
<feature type="transmembrane region" description="Helical" evidence="1">
    <location>
        <begin position="291"/>
        <end position="312"/>
    </location>
</feature>
<dbReference type="HOGENOM" id="CLU_731039_0_0_9"/>
<dbReference type="eggNOG" id="COG4292">
    <property type="taxonomic scope" value="Bacteria"/>
</dbReference>
<dbReference type="InterPro" id="IPR010640">
    <property type="entry name" value="Low_temperature_requirement_A"/>
</dbReference>
<feature type="transmembrane region" description="Helical" evidence="1">
    <location>
        <begin position="265"/>
        <end position="285"/>
    </location>
</feature>
<reference evidence="2 3" key="1">
    <citation type="journal article" date="2011" name="J. Bacteriol.">
        <title>Complete genome sequence of the Thermophilic Bacterium Exiguobacterium sp. AT1b.</title>
        <authorList>
            <person name="Vishnivetskaya T.A."/>
            <person name="Lucas S."/>
            <person name="Copeland A."/>
            <person name="Lapidus A."/>
            <person name="Glavina Del Rio T."/>
            <person name="Dalin E."/>
            <person name="Tice H."/>
            <person name="Bruce D.C."/>
            <person name="Goodwin L.A."/>
            <person name="Pitluck S."/>
            <person name="Saunders E."/>
            <person name="Brettin T."/>
            <person name="Detter C."/>
            <person name="Han C."/>
            <person name="Larimer F."/>
            <person name="Land M.L."/>
            <person name="Hauser L.J."/>
            <person name="Kyrpides N.C."/>
            <person name="Ovchinnikova G."/>
            <person name="Kathariou S."/>
            <person name="Ramaley R.F."/>
            <person name="Rodrigues D.F."/>
            <person name="Hendrix C."/>
            <person name="Richardson P."/>
            <person name="Tiedje J.M."/>
        </authorList>
    </citation>
    <scope>NUCLEOTIDE SEQUENCE [LARGE SCALE GENOMIC DNA]</scope>
    <source>
        <strain evidence="3">ATCC BAA-1283 / AT1b</strain>
    </source>
</reference>
<feature type="transmembrane region" description="Helical" evidence="1">
    <location>
        <begin position="47"/>
        <end position="65"/>
    </location>
</feature>
<dbReference type="Pfam" id="PF06772">
    <property type="entry name" value="LtrA"/>
    <property type="match status" value="1"/>
</dbReference>
<evidence type="ECO:0000313" key="2">
    <source>
        <dbReference type="EMBL" id="ACQ70259.1"/>
    </source>
</evidence>
<protein>
    <submittedName>
        <fullName evidence="2">Membrane protein-like protein</fullName>
    </submittedName>
</protein>
<proteinExistence type="predicted"/>
<gene>
    <name evidence="2" type="ordered locus">EAT1b_1332</name>
</gene>
<feature type="transmembrane region" description="Helical" evidence="1">
    <location>
        <begin position="324"/>
        <end position="343"/>
    </location>
</feature>
<feature type="transmembrane region" description="Helical" evidence="1">
    <location>
        <begin position="201"/>
        <end position="220"/>
    </location>
</feature>
<evidence type="ECO:0000256" key="1">
    <source>
        <dbReference type="SAM" id="Phobius"/>
    </source>
</evidence>
<dbReference type="OrthoDB" id="9798526at2"/>
<keyword evidence="1" id="KW-0472">Membrane</keyword>
<keyword evidence="1" id="KW-0812">Transmembrane</keyword>
<dbReference type="RefSeq" id="WP_012727378.1">
    <property type="nucleotide sequence ID" value="NC_012673.1"/>
</dbReference>